<sequence length="215" mass="24581">MGTGKTKTYLAAKVLHQRSLELRKNHGEDVEFRPTLILTPVNSLAQTYREAKEHFPDLNLVVYYGSKRQFTDPTARVLDDSKMSDFLHRTSSEEAGKKAKNGRYVIISTWPTWSARMIKTSIQQIVFDDGQGTASHKRRLAREGGESPPPPPGRRQRKQKIPLYLSTDKALEDSSYTTFDHRKHSHPDACIKTYEVVTNVINRAKFDWIIADEAH</sequence>
<dbReference type="Gene3D" id="3.40.50.10810">
    <property type="entry name" value="Tandem AAA-ATPase domain"/>
    <property type="match status" value="1"/>
</dbReference>
<dbReference type="Proteomes" id="UP001498421">
    <property type="component" value="Unassembled WGS sequence"/>
</dbReference>
<dbReference type="EMBL" id="JAZAVK010000384">
    <property type="protein sequence ID" value="KAK7413832.1"/>
    <property type="molecule type" value="Genomic_DNA"/>
</dbReference>
<evidence type="ECO:0008006" key="4">
    <source>
        <dbReference type="Google" id="ProtNLM"/>
    </source>
</evidence>
<dbReference type="InterPro" id="IPR038718">
    <property type="entry name" value="SNF2-like_sf"/>
</dbReference>
<keyword evidence="3" id="KW-1185">Reference proteome</keyword>
<comment type="caution">
    <text evidence="2">The sequence shown here is derived from an EMBL/GenBank/DDBJ whole genome shotgun (WGS) entry which is preliminary data.</text>
</comment>
<evidence type="ECO:0000256" key="1">
    <source>
        <dbReference type="SAM" id="MobiDB-lite"/>
    </source>
</evidence>
<gene>
    <name evidence="2" type="ORF">QQZ08_012563</name>
</gene>
<reference evidence="2 3" key="1">
    <citation type="journal article" date="2025" name="Microbiol. Resour. Announc.">
        <title>Draft genome sequences for Neonectria magnoliae and Neonectria punicea, canker pathogens of Liriodendron tulipifera and Acer saccharum in West Virginia.</title>
        <authorList>
            <person name="Petronek H.M."/>
            <person name="Kasson M.T."/>
            <person name="Metheny A.M."/>
            <person name="Stauder C.M."/>
            <person name="Lovett B."/>
            <person name="Lynch S.C."/>
            <person name="Garnas J.R."/>
            <person name="Kasson L.R."/>
            <person name="Stajich J.E."/>
        </authorList>
    </citation>
    <scope>NUCLEOTIDE SEQUENCE [LARGE SCALE GENOMIC DNA]</scope>
    <source>
        <strain evidence="2 3">NRRL 64651</strain>
    </source>
</reference>
<dbReference type="InterPro" id="IPR027417">
    <property type="entry name" value="P-loop_NTPase"/>
</dbReference>
<accession>A0ABR1GYD7</accession>
<evidence type="ECO:0000313" key="3">
    <source>
        <dbReference type="Proteomes" id="UP001498421"/>
    </source>
</evidence>
<dbReference type="SUPFAM" id="SSF52540">
    <property type="entry name" value="P-loop containing nucleoside triphosphate hydrolases"/>
    <property type="match status" value="1"/>
</dbReference>
<feature type="region of interest" description="Disordered" evidence="1">
    <location>
        <begin position="131"/>
        <end position="160"/>
    </location>
</feature>
<organism evidence="2 3">
    <name type="scientific">Neonectria magnoliae</name>
    <dbReference type="NCBI Taxonomy" id="2732573"/>
    <lineage>
        <taxon>Eukaryota</taxon>
        <taxon>Fungi</taxon>
        <taxon>Dikarya</taxon>
        <taxon>Ascomycota</taxon>
        <taxon>Pezizomycotina</taxon>
        <taxon>Sordariomycetes</taxon>
        <taxon>Hypocreomycetidae</taxon>
        <taxon>Hypocreales</taxon>
        <taxon>Nectriaceae</taxon>
        <taxon>Neonectria</taxon>
    </lineage>
</organism>
<proteinExistence type="predicted"/>
<name>A0ABR1GYD7_9HYPO</name>
<feature type="non-terminal residue" evidence="2">
    <location>
        <position position="215"/>
    </location>
</feature>
<protein>
    <recommendedName>
        <fullName evidence="4">Helicase ATP-binding domain-containing protein</fullName>
    </recommendedName>
</protein>
<evidence type="ECO:0000313" key="2">
    <source>
        <dbReference type="EMBL" id="KAK7413832.1"/>
    </source>
</evidence>